<accession>A0A9D3S185</accession>
<evidence type="ECO:0000313" key="1">
    <source>
        <dbReference type="EMBL" id="KAG5846627.1"/>
    </source>
</evidence>
<name>A0A9D3S185_ANGAN</name>
<dbReference type="Proteomes" id="UP001044222">
    <property type="component" value="Unassembled WGS sequence"/>
</dbReference>
<protein>
    <submittedName>
        <fullName evidence="1">Uncharacterized protein</fullName>
    </submittedName>
</protein>
<gene>
    <name evidence="1" type="ORF">ANANG_G00116980</name>
</gene>
<organism evidence="1 2">
    <name type="scientific">Anguilla anguilla</name>
    <name type="common">European freshwater eel</name>
    <name type="synonym">Muraena anguilla</name>
    <dbReference type="NCBI Taxonomy" id="7936"/>
    <lineage>
        <taxon>Eukaryota</taxon>
        <taxon>Metazoa</taxon>
        <taxon>Chordata</taxon>
        <taxon>Craniata</taxon>
        <taxon>Vertebrata</taxon>
        <taxon>Euteleostomi</taxon>
        <taxon>Actinopterygii</taxon>
        <taxon>Neopterygii</taxon>
        <taxon>Teleostei</taxon>
        <taxon>Anguilliformes</taxon>
        <taxon>Anguillidae</taxon>
        <taxon>Anguilla</taxon>
    </lineage>
</organism>
<dbReference type="AlphaFoldDB" id="A0A9D3S185"/>
<proteinExistence type="predicted"/>
<evidence type="ECO:0000313" key="2">
    <source>
        <dbReference type="Proteomes" id="UP001044222"/>
    </source>
</evidence>
<keyword evidence="2" id="KW-1185">Reference proteome</keyword>
<sequence length="127" mass="13445">MQKLIEWDFQGGVGSSVKLTEVVHAPVTVVVPPVSVIRGHGHTVLPLASVRLAGQVVLAPLEVGDARAVLEQVEPFRALVVDPQPHRPVPRVEEGFGVVGQGLLLLPVPRHGHPAAPLLAQLRCPGI</sequence>
<dbReference type="EMBL" id="JAFIRN010000006">
    <property type="protein sequence ID" value="KAG5846627.1"/>
    <property type="molecule type" value="Genomic_DNA"/>
</dbReference>
<comment type="caution">
    <text evidence="1">The sequence shown here is derived from an EMBL/GenBank/DDBJ whole genome shotgun (WGS) entry which is preliminary data.</text>
</comment>
<reference evidence="1" key="1">
    <citation type="submission" date="2021-01" db="EMBL/GenBank/DDBJ databases">
        <title>A chromosome-scale assembly of European eel, Anguilla anguilla.</title>
        <authorList>
            <person name="Henkel C."/>
            <person name="Jong-Raadsen S.A."/>
            <person name="Dufour S."/>
            <person name="Weltzien F.-A."/>
            <person name="Palstra A.P."/>
            <person name="Pelster B."/>
            <person name="Spaink H.P."/>
            <person name="Van Den Thillart G.E."/>
            <person name="Jansen H."/>
            <person name="Zahm M."/>
            <person name="Klopp C."/>
            <person name="Cedric C."/>
            <person name="Louis A."/>
            <person name="Berthelot C."/>
            <person name="Parey E."/>
            <person name="Roest Crollius H."/>
            <person name="Montfort J."/>
            <person name="Robinson-Rechavi M."/>
            <person name="Bucao C."/>
            <person name="Bouchez O."/>
            <person name="Gislard M."/>
            <person name="Lluch J."/>
            <person name="Milhes M."/>
            <person name="Lampietro C."/>
            <person name="Lopez Roques C."/>
            <person name="Donnadieu C."/>
            <person name="Braasch I."/>
            <person name="Desvignes T."/>
            <person name="Postlethwait J."/>
            <person name="Bobe J."/>
            <person name="Guiguen Y."/>
            <person name="Dirks R."/>
        </authorList>
    </citation>
    <scope>NUCLEOTIDE SEQUENCE</scope>
    <source>
        <strain evidence="1">Tag_6206</strain>
        <tissue evidence="1">Liver</tissue>
    </source>
</reference>